<dbReference type="Proteomes" id="UP000830671">
    <property type="component" value="Chromosome 9"/>
</dbReference>
<dbReference type="AlphaFoldDB" id="A0A9Q8T872"/>
<name>A0A9Q8T872_9PEZI</name>
<keyword evidence="2" id="KW-1185">Reference proteome</keyword>
<gene>
    <name evidence="1" type="ORF">CLUP02_16573</name>
</gene>
<accession>A0A9Q8T872</accession>
<reference evidence="1" key="1">
    <citation type="journal article" date="2021" name="Mol. Plant Microbe Interact.">
        <title>Complete Genome Sequence of the Plant-Pathogenic Fungus Colletotrichum lupini.</title>
        <authorList>
            <person name="Baroncelli R."/>
            <person name="Pensec F."/>
            <person name="Da Lio D."/>
            <person name="Boufleur T."/>
            <person name="Vicente I."/>
            <person name="Sarrocco S."/>
            <person name="Picot A."/>
            <person name="Baraldi E."/>
            <person name="Sukno S."/>
            <person name="Thon M."/>
            <person name="Le Floch G."/>
        </authorList>
    </citation>
    <scope>NUCLEOTIDE SEQUENCE</scope>
    <source>
        <strain evidence="1">IMI 504893</strain>
    </source>
</reference>
<organism evidence="1 2">
    <name type="scientific">Colletotrichum lupini</name>
    <dbReference type="NCBI Taxonomy" id="145971"/>
    <lineage>
        <taxon>Eukaryota</taxon>
        <taxon>Fungi</taxon>
        <taxon>Dikarya</taxon>
        <taxon>Ascomycota</taxon>
        <taxon>Pezizomycotina</taxon>
        <taxon>Sordariomycetes</taxon>
        <taxon>Hypocreomycetidae</taxon>
        <taxon>Glomerellales</taxon>
        <taxon>Glomerellaceae</taxon>
        <taxon>Colletotrichum</taxon>
        <taxon>Colletotrichum acutatum species complex</taxon>
    </lineage>
</organism>
<dbReference type="KEGG" id="clup:CLUP02_16573"/>
<evidence type="ECO:0000313" key="1">
    <source>
        <dbReference type="EMBL" id="UQC91039.1"/>
    </source>
</evidence>
<sequence length="80" mass="8982">MTQFPGLGRVVLVIMETISLHRHGSKAFIWYLNLYQPSYMADTLLSADETTLPAAIIHPLPAPIALFHPSHYRDVVHSDV</sequence>
<dbReference type="RefSeq" id="XP_049152638.1">
    <property type="nucleotide sequence ID" value="XM_049295491.1"/>
</dbReference>
<proteinExistence type="predicted"/>
<protein>
    <submittedName>
        <fullName evidence="1">Uncharacterized protein</fullName>
    </submittedName>
</protein>
<evidence type="ECO:0000313" key="2">
    <source>
        <dbReference type="Proteomes" id="UP000830671"/>
    </source>
</evidence>
<dbReference type="GeneID" id="73350501"/>
<dbReference type="EMBL" id="CP019481">
    <property type="protein sequence ID" value="UQC91039.1"/>
    <property type="molecule type" value="Genomic_DNA"/>
</dbReference>